<evidence type="ECO:0000256" key="3">
    <source>
        <dbReference type="ARBA" id="ARBA00022475"/>
    </source>
</evidence>
<keyword evidence="8" id="KW-0282">Flagellum</keyword>
<feature type="transmembrane region" description="Helical" evidence="7">
    <location>
        <begin position="208"/>
        <end position="229"/>
    </location>
</feature>
<keyword evidence="9" id="KW-1185">Reference proteome</keyword>
<reference evidence="8 9" key="1">
    <citation type="submission" date="2018-04" db="EMBL/GenBank/DDBJ databases">
        <title>Genomic Encyclopedia of Archaeal and Bacterial Type Strains, Phase II (KMG-II): from individual species to whole genera.</title>
        <authorList>
            <person name="Goeker M."/>
        </authorList>
    </citation>
    <scope>NUCLEOTIDE SEQUENCE [LARGE SCALE GENOMIC DNA]</scope>
    <source>
        <strain evidence="8 9">DSM 23382</strain>
    </source>
</reference>
<evidence type="ECO:0000256" key="4">
    <source>
        <dbReference type="ARBA" id="ARBA00022692"/>
    </source>
</evidence>
<keyword evidence="5 7" id="KW-1133">Transmembrane helix</keyword>
<dbReference type="Gene3D" id="3.40.30.60">
    <property type="entry name" value="FHIPEP family, domain 1"/>
    <property type="match status" value="1"/>
</dbReference>
<evidence type="ECO:0000313" key="9">
    <source>
        <dbReference type="Proteomes" id="UP000244081"/>
    </source>
</evidence>
<keyword evidence="7" id="KW-0813">Transport</keyword>
<dbReference type="OrthoDB" id="9759185at2"/>
<feature type="transmembrane region" description="Helical" evidence="7">
    <location>
        <begin position="286"/>
        <end position="302"/>
    </location>
</feature>
<dbReference type="InterPro" id="IPR042193">
    <property type="entry name" value="FHIPEP_3"/>
</dbReference>
<keyword evidence="4 7" id="KW-0812">Transmembrane</keyword>
<comment type="similarity">
    <text evidence="2 7">Belongs to the FHIPEP (flagella/HR/invasion proteins export pore) family.</text>
</comment>
<dbReference type="GO" id="GO:0044780">
    <property type="term" value="P:bacterial-type flagellum assembly"/>
    <property type="evidence" value="ECO:0007669"/>
    <property type="project" value="InterPro"/>
</dbReference>
<feature type="transmembrane region" description="Helical" evidence="7">
    <location>
        <begin position="44"/>
        <end position="63"/>
    </location>
</feature>
<dbReference type="Pfam" id="PF00771">
    <property type="entry name" value="FHIPEP"/>
    <property type="match status" value="1"/>
</dbReference>
<evidence type="ECO:0000256" key="2">
    <source>
        <dbReference type="ARBA" id="ARBA00008835"/>
    </source>
</evidence>
<feature type="transmembrane region" description="Helical" evidence="7">
    <location>
        <begin position="75"/>
        <end position="95"/>
    </location>
</feature>
<sequence length="696" mass="76006">MSVIGVSVPTEAIKESRRDIGFAVGIVIVLTILFLPVPSFLIDVGLALSIAFSVLILMVALWIQKPLDFSSFPTILLLATMLRLSLNIATTRVILAHGFEGTTAAGYIINGFSKFVMSGDFVIGLIVFAILVIVNFLVITKGASRIAEVGARFTLDAIPGKQMAIDADLNAGLINEKEAQRRRYELEEESSFFGAMDGASKFVRGDAIAGLIITGVNILGGIVIGVTRYDMDVSSAADVFTKLSVGDGLVSQIPALIVSLAAGLLVSKGGTRGRAESAVLGQLGHYPRALFVASVLMAILALVPGLPFLPFALLGALMSFVAYTVPKKLAEKKTREDEAVKAAETKKKRENRDSVKESLKSVEIELCLGKQIAVQLLANHGELAQRVGRMRRKFAEQFGFVVPDIRVSDSLTLDPKSYQIKIHGTVVAQHKLRVGELLVITGENDKLTVPGDETREPAFGMKAFWVPSTYGEEAKRSGHVPAENDTVILTHLSEVVRNNLPQLLSYKDMRNLLDRLDPEYKRLIEDICPSHISYSGLQAVLKLLLAERVSIRNLHLILEAVAEIVPHVRRSEHVVEHVRLRIAQQICGDLAAGEPLKVLRLGNRWDLAFHQALKRDNKGEVTEFDIDPQLVEQFGAELSKAVRTQMDQGSKFVVVAAPEARPYVRMIVERMFPTLPVLSHLEIARGVEVTPIGSVS</sequence>
<comment type="caution">
    <text evidence="8">The sequence shown here is derived from an EMBL/GenBank/DDBJ whole genome shotgun (WGS) entry which is preliminary data.</text>
</comment>
<dbReference type="Gene3D" id="3.40.50.12790">
    <property type="entry name" value="FHIPEP family, domain 4"/>
    <property type="match status" value="1"/>
</dbReference>
<protein>
    <recommendedName>
        <fullName evidence="7">Flagellar biosynthesis protein FlhA</fullName>
    </recommendedName>
</protein>
<feature type="transmembrane region" description="Helical" evidence="7">
    <location>
        <begin position="249"/>
        <end position="266"/>
    </location>
</feature>
<dbReference type="PIRSF" id="PIRSF005419">
    <property type="entry name" value="FlhA"/>
    <property type="match status" value="1"/>
</dbReference>
<keyword evidence="3 7" id="KW-1003">Cell membrane</keyword>
<dbReference type="PRINTS" id="PR00949">
    <property type="entry name" value="TYPE3IMAPROT"/>
</dbReference>
<keyword evidence="8" id="KW-0969">Cilium</keyword>
<dbReference type="GO" id="GO:0005886">
    <property type="term" value="C:plasma membrane"/>
    <property type="evidence" value="ECO:0007669"/>
    <property type="project" value="UniProtKB-SubCell"/>
</dbReference>
<dbReference type="PANTHER" id="PTHR30161:SF1">
    <property type="entry name" value="FLAGELLAR BIOSYNTHESIS PROTEIN FLHA-RELATED"/>
    <property type="match status" value="1"/>
</dbReference>
<dbReference type="PANTHER" id="PTHR30161">
    <property type="entry name" value="FLAGELLAR EXPORT PROTEIN, MEMBRANE FLHA SUBUNIT-RELATED"/>
    <property type="match status" value="1"/>
</dbReference>
<proteinExistence type="inferred from homology"/>
<keyword evidence="7" id="KW-0653">Protein transport</keyword>
<evidence type="ECO:0000313" key="8">
    <source>
        <dbReference type="EMBL" id="PTW60169.1"/>
    </source>
</evidence>
<dbReference type="AlphaFoldDB" id="A0A2T5V8T1"/>
<dbReference type="NCBIfam" id="TIGR01398">
    <property type="entry name" value="FlhA"/>
    <property type="match status" value="1"/>
</dbReference>
<keyword evidence="6 7" id="KW-0472">Membrane</keyword>
<dbReference type="InterPro" id="IPR006301">
    <property type="entry name" value="FlhA"/>
</dbReference>
<feature type="transmembrane region" description="Helical" evidence="7">
    <location>
        <begin position="20"/>
        <end position="38"/>
    </location>
</feature>
<evidence type="ECO:0000256" key="6">
    <source>
        <dbReference type="ARBA" id="ARBA00023136"/>
    </source>
</evidence>
<keyword evidence="8" id="KW-0966">Cell projection</keyword>
<dbReference type="GO" id="GO:0009306">
    <property type="term" value="P:protein secretion"/>
    <property type="evidence" value="ECO:0007669"/>
    <property type="project" value="InterPro"/>
</dbReference>
<name>A0A2T5V8T1_9HYPH</name>
<evidence type="ECO:0000256" key="1">
    <source>
        <dbReference type="ARBA" id="ARBA00004651"/>
    </source>
</evidence>
<dbReference type="Proteomes" id="UP000244081">
    <property type="component" value="Unassembled WGS sequence"/>
</dbReference>
<dbReference type="InterPro" id="IPR001712">
    <property type="entry name" value="T3SS_FHIPEP"/>
</dbReference>
<evidence type="ECO:0000256" key="5">
    <source>
        <dbReference type="ARBA" id="ARBA00022989"/>
    </source>
</evidence>
<dbReference type="InterPro" id="IPR042194">
    <property type="entry name" value="FHIPEP_1"/>
</dbReference>
<accession>A0A2T5V8T1</accession>
<evidence type="ECO:0000256" key="7">
    <source>
        <dbReference type="RuleBase" id="RU364093"/>
    </source>
</evidence>
<keyword evidence="7" id="KW-1006">Bacterial flagellum protein export</keyword>
<organism evidence="8 9">
    <name type="scientific">Breoghania corrubedonensis</name>
    <dbReference type="NCBI Taxonomy" id="665038"/>
    <lineage>
        <taxon>Bacteria</taxon>
        <taxon>Pseudomonadati</taxon>
        <taxon>Pseudomonadota</taxon>
        <taxon>Alphaproteobacteria</taxon>
        <taxon>Hyphomicrobiales</taxon>
        <taxon>Stappiaceae</taxon>
        <taxon>Breoghania</taxon>
    </lineage>
</organism>
<feature type="transmembrane region" description="Helical" evidence="7">
    <location>
        <begin position="115"/>
        <end position="138"/>
    </location>
</feature>
<comment type="function">
    <text evidence="7">Required for formation of the rod structure of the flagellar apparatus. Together with FliI and FliH, may constitute the export apparatus of flagellin.</text>
</comment>
<dbReference type="RefSeq" id="WP_107990452.1">
    <property type="nucleotide sequence ID" value="NZ_QAYG01000005.1"/>
</dbReference>
<dbReference type="Gene3D" id="1.10.8.540">
    <property type="entry name" value="FHIPEP family, domain 3"/>
    <property type="match status" value="1"/>
</dbReference>
<keyword evidence="7" id="KW-1005">Bacterial flagellum biogenesis</keyword>
<dbReference type="EMBL" id="QAYG01000005">
    <property type="protein sequence ID" value="PTW60169.1"/>
    <property type="molecule type" value="Genomic_DNA"/>
</dbReference>
<dbReference type="InterPro" id="IPR042196">
    <property type="entry name" value="FHIPEP_4"/>
</dbReference>
<gene>
    <name evidence="7" type="primary">flhA</name>
    <name evidence="8" type="ORF">C8N35_105172</name>
</gene>
<comment type="subcellular location">
    <subcellularLocation>
        <location evidence="1 7">Cell membrane</location>
        <topology evidence="1 7">Multi-pass membrane protein</topology>
    </subcellularLocation>
</comment>